<keyword evidence="6" id="KW-1133">Transmembrane helix</keyword>
<feature type="binding site" evidence="3">
    <location>
        <begin position="414"/>
        <end position="421"/>
    </location>
    <ligand>
        <name>ATP</name>
        <dbReference type="ChEBI" id="CHEBI:30616"/>
    </ligand>
</feature>
<dbReference type="InterPro" id="IPR027417">
    <property type="entry name" value="P-loop_NTPase"/>
</dbReference>
<gene>
    <name evidence="8" type="ORF">EDD42_2374</name>
</gene>
<dbReference type="InterPro" id="IPR050206">
    <property type="entry name" value="FtsK/SpoIIIE/SftA"/>
</dbReference>
<dbReference type="SUPFAM" id="SSF52540">
    <property type="entry name" value="P-loop containing nucleoside triphosphate hydrolases"/>
    <property type="match status" value="2"/>
</dbReference>
<dbReference type="InterPro" id="IPR003593">
    <property type="entry name" value="AAA+_ATPase"/>
</dbReference>
<dbReference type="Gene3D" id="3.40.50.300">
    <property type="entry name" value="P-loop containing nucleotide triphosphate hydrolases"/>
    <property type="match status" value="3"/>
</dbReference>
<dbReference type="GO" id="GO:0005524">
    <property type="term" value="F:ATP binding"/>
    <property type="evidence" value="ECO:0007669"/>
    <property type="project" value="UniProtKB-UniRule"/>
</dbReference>
<feature type="transmembrane region" description="Helical" evidence="6">
    <location>
        <begin position="62"/>
        <end position="81"/>
    </location>
</feature>
<feature type="region of interest" description="Disordered" evidence="5">
    <location>
        <begin position="1"/>
        <end position="33"/>
    </location>
</feature>
<feature type="coiled-coil region" evidence="4">
    <location>
        <begin position="91"/>
        <end position="118"/>
    </location>
</feature>
<name>A0A3N2C445_9MICO</name>
<dbReference type="RefSeq" id="WP_085513204.1">
    <property type="nucleotide sequence ID" value="NZ_FXAP01000005.1"/>
</dbReference>
<keyword evidence="9" id="KW-1185">Reference proteome</keyword>
<feature type="compositionally biased region" description="Polar residues" evidence="5">
    <location>
        <begin position="1"/>
        <end position="14"/>
    </location>
</feature>
<keyword evidence="6" id="KW-0812">Transmembrane</keyword>
<evidence type="ECO:0000259" key="7">
    <source>
        <dbReference type="PROSITE" id="PS50901"/>
    </source>
</evidence>
<sequence length="1016" mass="107264">MSPSDVTPSATTSHRPATRPARLRAPSPPAEPPTGSLPILASLAPVIGSVALFAITGSPVTLVFAALGPLIAVAGFIDARWTRRRRGRRARVAYDAAAQELEQDIARAHAEEREELRALHPAGRLLEVIDGPDRARWRVPEARRTLVCIGRGETRSAVRVDAGADDDRWQWVARLSEAPVVVDAVEGIGIVGGKVFARAVARSILLQLARQLPPQAAQFSGEPAAPDDRGWAFLEDLPHRAVSDPADAMPGGRTAEPTLVSVVERWEAVGSASGRSGGRPPTGGVLVALSDTVELIPTRCRHLLVLGADGQTVLADGTGASSSVPVSPTLLAEAEAEHVVGALTAAALTTGESPTLSSLPTDVAFAQVHPVRGRRPPAGSDWRPDALRVAVGTGVEGVQLLDLGADGPHALVGGTTGSGKSELLITWITALAAQCSPQELSLLLVDCKGGASFQAVETLPHVVGMVTDLEPGAADRVVSSLRAELRHRERVLAGHGARHLLDPVLLPEHRPARLVVVVDEFQALLDASPHLHQVFADLAARGRSLGLHLILCSQRPAAVAADAILANCTLRLSLRVTSRPDSAAILGVPDAAAIPAGTPGRCIVWNGDRRLVFQSAVTTSDDILAVRERWRDAPAPRRPWLDPLPARLALSAVSASEAGRTGGSERTGVDCPPGEGIVFGLADLPEEQAQRPAVWCPEHDGSLLVLGTGRSGRTTLLDTLEVGARDRFRVERVGQDAEQAWDTVMALSDPLRPTERTLLLVDDVESLLATAGDEHGAALRDALLGLLRDGGRRGISVILVASRLGGAVHRFSAQLGSTLVLRLADRQDHLVAGAPASCFDQRRPAGRAHWQDSEVQIALAPPSPAPPSSAPAVHRWRPSPAHATVIVTRATGAVRAMLQRPNGTEQRVRLIEPAAHLFPSAPLAGVAGIESDIPEDDAAIVVLVDPETWLSGRLVIGRDLPPSIARADLVVHGCSAADFRQVTRSRELPPLLGYASGRAWRWRAGQEAMRVDLLGS</sequence>
<keyword evidence="1 3" id="KW-0547">Nucleotide-binding</keyword>
<evidence type="ECO:0000313" key="9">
    <source>
        <dbReference type="Proteomes" id="UP000266915"/>
    </source>
</evidence>
<evidence type="ECO:0000256" key="6">
    <source>
        <dbReference type="SAM" id="Phobius"/>
    </source>
</evidence>
<dbReference type="CDD" id="cd01127">
    <property type="entry name" value="TrwB_TraG_TraD_VirD4"/>
    <property type="match status" value="1"/>
</dbReference>
<dbReference type="PROSITE" id="PS50901">
    <property type="entry name" value="FTSK"/>
    <property type="match status" value="1"/>
</dbReference>
<dbReference type="Pfam" id="PF01580">
    <property type="entry name" value="FtsK_SpoIIIE"/>
    <property type="match status" value="1"/>
</dbReference>
<dbReference type="AlphaFoldDB" id="A0A3N2C445"/>
<dbReference type="Proteomes" id="UP000266915">
    <property type="component" value="Unassembled WGS sequence"/>
</dbReference>
<evidence type="ECO:0000256" key="3">
    <source>
        <dbReference type="PROSITE-ProRule" id="PRU00289"/>
    </source>
</evidence>
<comment type="caution">
    <text evidence="8">The sequence shown here is derived from an EMBL/GenBank/DDBJ whole genome shotgun (WGS) entry which is preliminary data.</text>
</comment>
<proteinExistence type="predicted"/>
<dbReference type="PANTHER" id="PTHR22683:SF1">
    <property type="entry name" value="TYPE VII SECRETION SYSTEM PROTEIN ESSC"/>
    <property type="match status" value="1"/>
</dbReference>
<dbReference type="EMBL" id="RKHL01000001">
    <property type="protein sequence ID" value="ROR82286.1"/>
    <property type="molecule type" value="Genomic_DNA"/>
</dbReference>
<evidence type="ECO:0000313" key="8">
    <source>
        <dbReference type="EMBL" id="ROR82286.1"/>
    </source>
</evidence>
<keyword evidence="6" id="KW-0472">Membrane</keyword>
<feature type="transmembrane region" description="Helical" evidence="6">
    <location>
        <begin position="37"/>
        <end position="56"/>
    </location>
</feature>
<dbReference type="PANTHER" id="PTHR22683">
    <property type="entry name" value="SPORULATION PROTEIN RELATED"/>
    <property type="match status" value="1"/>
</dbReference>
<feature type="domain" description="FtsK" evidence="7">
    <location>
        <begin position="395"/>
        <end position="583"/>
    </location>
</feature>
<accession>A0A3N2C445</accession>
<evidence type="ECO:0000256" key="1">
    <source>
        <dbReference type="ARBA" id="ARBA00022741"/>
    </source>
</evidence>
<reference evidence="8 9" key="1">
    <citation type="submission" date="2018-11" db="EMBL/GenBank/DDBJ databases">
        <title>Sequencing the genomes of 1000 actinobacteria strains.</title>
        <authorList>
            <person name="Klenk H.-P."/>
        </authorList>
    </citation>
    <scope>NUCLEOTIDE SEQUENCE [LARGE SCALE GENOMIC DNA]</scope>
    <source>
        <strain evidence="8 9">DSM 14012</strain>
    </source>
</reference>
<evidence type="ECO:0000256" key="4">
    <source>
        <dbReference type="SAM" id="Coils"/>
    </source>
</evidence>
<dbReference type="SMART" id="SM00382">
    <property type="entry name" value="AAA"/>
    <property type="match status" value="2"/>
</dbReference>
<protein>
    <submittedName>
        <fullName evidence="8">S-DNA-T family DNA segregation ATPase FtsK/SpoIIIE</fullName>
    </submittedName>
</protein>
<organism evidence="8 9">
    <name type="scientific">Plantibacter flavus</name>
    <dbReference type="NCBI Taxonomy" id="150123"/>
    <lineage>
        <taxon>Bacteria</taxon>
        <taxon>Bacillati</taxon>
        <taxon>Actinomycetota</taxon>
        <taxon>Actinomycetes</taxon>
        <taxon>Micrococcales</taxon>
        <taxon>Microbacteriaceae</taxon>
        <taxon>Plantibacter</taxon>
    </lineage>
</organism>
<dbReference type="InterPro" id="IPR002543">
    <property type="entry name" value="FtsK_dom"/>
</dbReference>
<dbReference type="GO" id="GO:0003677">
    <property type="term" value="F:DNA binding"/>
    <property type="evidence" value="ECO:0007669"/>
    <property type="project" value="InterPro"/>
</dbReference>
<keyword evidence="4" id="KW-0175">Coiled coil</keyword>
<keyword evidence="2 3" id="KW-0067">ATP-binding</keyword>
<evidence type="ECO:0000256" key="2">
    <source>
        <dbReference type="ARBA" id="ARBA00022840"/>
    </source>
</evidence>
<evidence type="ECO:0000256" key="5">
    <source>
        <dbReference type="SAM" id="MobiDB-lite"/>
    </source>
</evidence>